<dbReference type="InterPro" id="IPR001810">
    <property type="entry name" value="F-box_dom"/>
</dbReference>
<evidence type="ECO:0000259" key="2">
    <source>
        <dbReference type="SMART" id="SM00256"/>
    </source>
</evidence>
<dbReference type="Gene3D" id="1.20.1280.50">
    <property type="match status" value="1"/>
</dbReference>
<keyword evidence="1" id="KW-0472">Membrane</keyword>
<dbReference type="Proteomes" id="UP000695022">
    <property type="component" value="Unplaced"/>
</dbReference>
<feature type="transmembrane region" description="Helical" evidence="1">
    <location>
        <begin position="122"/>
        <end position="143"/>
    </location>
</feature>
<dbReference type="SMART" id="SM00256">
    <property type="entry name" value="FBOX"/>
    <property type="match status" value="1"/>
</dbReference>
<organism evidence="3 4">
    <name type="scientific">Priapulus caudatus</name>
    <name type="common">Priapulid worm</name>
    <dbReference type="NCBI Taxonomy" id="37621"/>
    <lineage>
        <taxon>Eukaryota</taxon>
        <taxon>Metazoa</taxon>
        <taxon>Ecdysozoa</taxon>
        <taxon>Scalidophora</taxon>
        <taxon>Priapulida</taxon>
        <taxon>Priapulimorpha</taxon>
        <taxon>Priapulimorphida</taxon>
        <taxon>Priapulidae</taxon>
        <taxon>Priapulus</taxon>
    </lineage>
</organism>
<name>A0ABM1EYT6_PRICU</name>
<evidence type="ECO:0000313" key="3">
    <source>
        <dbReference type="Proteomes" id="UP000695022"/>
    </source>
</evidence>
<feature type="transmembrane region" description="Helical" evidence="1">
    <location>
        <begin position="289"/>
        <end position="309"/>
    </location>
</feature>
<evidence type="ECO:0000256" key="1">
    <source>
        <dbReference type="SAM" id="Phobius"/>
    </source>
</evidence>
<dbReference type="InterPro" id="IPR036047">
    <property type="entry name" value="F-box-like_dom_sf"/>
</dbReference>
<protein>
    <submittedName>
        <fullName evidence="4">Uncharacterized protein LOC106817206</fullName>
    </submittedName>
</protein>
<keyword evidence="1" id="KW-1133">Transmembrane helix</keyword>
<evidence type="ECO:0000313" key="4">
    <source>
        <dbReference type="RefSeq" id="XP_014677357.1"/>
    </source>
</evidence>
<proteinExistence type="predicted"/>
<dbReference type="RefSeq" id="XP_014677357.1">
    <property type="nucleotide sequence ID" value="XM_014821871.1"/>
</dbReference>
<keyword evidence="3" id="KW-1185">Reference proteome</keyword>
<gene>
    <name evidence="4" type="primary">LOC106817206</name>
</gene>
<dbReference type="SUPFAM" id="SSF81383">
    <property type="entry name" value="F-box domain"/>
    <property type="match status" value="1"/>
</dbReference>
<dbReference type="GeneID" id="106817206"/>
<accession>A0ABM1EYT6</accession>
<reference evidence="4" key="1">
    <citation type="submission" date="2025-08" db="UniProtKB">
        <authorList>
            <consortium name="RefSeq"/>
        </authorList>
    </citation>
    <scope>IDENTIFICATION</scope>
</reference>
<dbReference type="Pfam" id="PF12937">
    <property type="entry name" value="F-box-like"/>
    <property type="match status" value="1"/>
</dbReference>
<feature type="domain" description="F-box" evidence="2">
    <location>
        <begin position="33"/>
        <end position="74"/>
    </location>
</feature>
<keyword evidence="1" id="KW-0812">Transmembrane</keyword>
<sequence>MRRPRPRPRCHADVITLGQQRGHADDVITLDALPLDVLLIVCSCYLDAAARRNLRVVCHAFRRLVDEPSVWRRRAIALHDLAALPVLARRDARHLVADRCACCGRSAWREIGRRLPNLRSALVGNAPLGAVVAAAPYLTALFARRPVYVEEELARLGERLEVLALRGIVTATEVATFAAFSRLHDLRLHVYPRLLPTVAIVADLLYALPALRDLTILTTGDPGRCAFHEGGAGALFVPSSHAAARWTPCGTSCPRDVAASPHLHLERVTLGGCAPPVGFAARLPRMRRVAMFGRGILMIGIVAGARCYAMRRRGNGDMQMVEYSGAEFEYSAIDANNDTVRLDNNYASRRIVAAIPRAKLEEQLHR</sequence>